<gene>
    <name evidence="3" type="ORF">H1B27_38475</name>
</gene>
<evidence type="ECO:0000313" key="3">
    <source>
        <dbReference type="EMBL" id="MBH5392096.1"/>
    </source>
</evidence>
<dbReference type="EMBL" id="JACEGD010000071">
    <property type="protein sequence ID" value="MBH5392096.1"/>
    <property type="molecule type" value="Genomic_DNA"/>
</dbReference>
<keyword evidence="2" id="KW-0812">Transmembrane</keyword>
<organism evidence="3 4">
    <name type="scientific">Bradyrhizobium diversitatis</name>
    <dbReference type="NCBI Taxonomy" id="2755406"/>
    <lineage>
        <taxon>Bacteria</taxon>
        <taxon>Pseudomonadati</taxon>
        <taxon>Pseudomonadota</taxon>
        <taxon>Alphaproteobacteria</taxon>
        <taxon>Hyphomicrobiales</taxon>
        <taxon>Nitrobacteraceae</taxon>
        <taxon>Bradyrhizobium</taxon>
    </lineage>
</organism>
<comment type="caution">
    <text evidence="3">The sequence shown here is derived from an EMBL/GenBank/DDBJ whole genome shotgun (WGS) entry which is preliminary data.</text>
</comment>
<evidence type="ECO:0000256" key="1">
    <source>
        <dbReference type="SAM" id="MobiDB-lite"/>
    </source>
</evidence>
<protein>
    <recommendedName>
        <fullName evidence="5">DUF4231 domain-containing protein</fullName>
    </recommendedName>
</protein>
<evidence type="ECO:0000256" key="2">
    <source>
        <dbReference type="SAM" id="Phobius"/>
    </source>
</evidence>
<reference evidence="3 4" key="1">
    <citation type="submission" date="2020-07" db="EMBL/GenBank/DDBJ databases">
        <title>Bradyrhizobium diversity isolated from nodules of indigenous legumes of Western Australia.</title>
        <authorList>
            <person name="Klepa M.S."/>
        </authorList>
    </citation>
    <scope>NUCLEOTIDE SEQUENCE [LARGE SCALE GENOMIC DNA]</scope>
    <source>
        <strain evidence="3 4">CNPSo 4019</strain>
    </source>
</reference>
<feature type="transmembrane region" description="Helical" evidence="2">
    <location>
        <begin position="193"/>
        <end position="212"/>
    </location>
</feature>
<feature type="transmembrane region" description="Helical" evidence="2">
    <location>
        <begin position="42"/>
        <end position="62"/>
    </location>
</feature>
<keyword evidence="4" id="KW-1185">Reference proteome</keyword>
<keyword evidence="2" id="KW-0472">Membrane</keyword>
<name>A0ABS0PFJ5_9BRAD</name>
<evidence type="ECO:0000313" key="4">
    <source>
        <dbReference type="Proteomes" id="UP001194539"/>
    </source>
</evidence>
<proteinExistence type="predicted"/>
<dbReference type="Proteomes" id="UP001194539">
    <property type="component" value="Unassembled WGS sequence"/>
</dbReference>
<evidence type="ECO:0008006" key="5">
    <source>
        <dbReference type="Google" id="ProtNLM"/>
    </source>
</evidence>
<feature type="transmembrane region" description="Helical" evidence="2">
    <location>
        <begin position="168"/>
        <end position="187"/>
    </location>
</feature>
<feature type="transmembrane region" description="Helical" evidence="2">
    <location>
        <begin position="12"/>
        <end position="36"/>
    </location>
</feature>
<feature type="region of interest" description="Disordered" evidence="1">
    <location>
        <begin position="239"/>
        <end position="262"/>
    </location>
</feature>
<accession>A0ABS0PFJ5</accession>
<keyword evidence="2" id="KW-1133">Transmembrane helix</keyword>
<sequence length="262" mass="29233">MNRFLPKFDRYTLFARLFPAIIAAAPAIALAWAVIAGKEIKLVQAIAGTALTVLLMVFADIARRRGKAIEPRLIERMGGLPSVTMLRHRDMTFDAATKARMHAFLAEKLAEPAPTAEQEAAVPETADDFYRRAGNWLRENTRSKKKFDILFNENITYGYRRNLFALKWPALVLNVLIVIGSAAYLWLQAGPLDLLPVFVIAFLHAAYLAIFSTRSAVEEASRIYARQLLLSTESTELRKQPLAAAKPHTRKKKAEEPGALAT</sequence>